<dbReference type="EC" id="3.1.3.89" evidence="5"/>
<evidence type="ECO:0000313" key="9">
    <source>
        <dbReference type="EMBL" id="ODM08736.1"/>
    </source>
</evidence>
<comment type="caution">
    <text evidence="9">The sequence shown here is derived from an EMBL/GenBank/DDBJ whole genome shotgun (WGS) entry which is preliminary data.</text>
</comment>
<reference evidence="9 10" key="1">
    <citation type="submission" date="2016-07" db="EMBL/GenBank/DDBJ databases">
        <title>Characterization of isolates of Eisenbergiella tayi derived from blood cultures, using whole genome sequencing.</title>
        <authorList>
            <person name="Burdz T."/>
            <person name="Wiebe D."/>
            <person name="Huynh C."/>
            <person name="Bernard K."/>
        </authorList>
    </citation>
    <scope>NUCLEOTIDE SEQUENCE [LARGE SCALE GENOMIC DNA]</scope>
    <source>
        <strain evidence="9 10">NML 110608</strain>
    </source>
</reference>
<comment type="catalytic activity">
    <reaction evidence="1">
        <text>a 2'-deoxyribonucleoside 5'-phosphate + H2O = a 2'-deoxyribonucleoside + phosphate</text>
        <dbReference type="Rhea" id="RHEA:36167"/>
        <dbReference type="ChEBI" id="CHEBI:15377"/>
        <dbReference type="ChEBI" id="CHEBI:18274"/>
        <dbReference type="ChEBI" id="CHEBI:43474"/>
        <dbReference type="ChEBI" id="CHEBI:65317"/>
        <dbReference type="EC" id="3.1.3.89"/>
    </reaction>
</comment>
<dbReference type="GO" id="GO:0046872">
    <property type="term" value="F:metal ion binding"/>
    <property type="evidence" value="ECO:0007669"/>
    <property type="project" value="UniProtKB-KW"/>
</dbReference>
<dbReference type="InterPro" id="IPR006674">
    <property type="entry name" value="HD_domain"/>
</dbReference>
<dbReference type="EMBL" id="MCGH01000001">
    <property type="protein sequence ID" value="ODM08736.1"/>
    <property type="molecule type" value="Genomic_DNA"/>
</dbReference>
<organism evidence="9 10">
    <name type="scientific">Eisenbergiella tayi</name>
    <dbReference type="NCBI Taxonomy" id="1432052"/>
    <lineage>
        <taxon>Bacteria</taxon>
        <taxon>Bacillati</taxon>
        <taxon>Bacillota</taxon>
        <taxon>Clostridia</taxon>
        <taxon>Lachnospirales</taxon>
        <taxon>Lachnospiraceae</taxon>
        <taxon>Eisenbergiella</taxon>
    </lineage>
</organism>
<evidence type="ECO:0000256" key="6">
    <source>
        <dbReference type="ARBA" id="ARBA00022723"/>
    </source>
</evidence>
<keyword evidence="7" id="KW-0378">Hydrolase</keyword>
<evidence type="ECO:0000256" key="4">
    <source>
        <dbReference type="ARBA" id="ARBA00011738"/>
    </source>
</evidence>
<dbReference type="CDD" id="cd00077">
    <property type="entry name" value="HDc"/>
    <property type="match status" value="1"/>
</dbReference>
<feature type="domain" description="HD/PDEase" evidence="8">
    <location>
        <begin position="50"/>
        <end position="167"/>
    </location>
</feature>
<dbReference type="PANTHER" id="PTHR11845:SF13">
    <property type="entry name" value="5'-DEOXYNUCLEOTIDASE HDDC2"/>
    <property type="match status" value="1"/>
</dbReference>
<protein>
    <recommendedName>
        <fullName evidence="5">5'-deoxynucleotidase</fullName>
        <ecNumber evidence="5">3.1.3.89</ecNumber>
    </recommendedName>
</protein>
<dbReference type="GO" id="GO:0002953">
    <property type="term" value="F:5'-deoxynucleotidase activity"/>
    <property type="evidence" value="ECO:0007669"/>
    <property type="project" value="UniProtKB-EC"/>
</dbReference>
<evidence type="ECO:0000259" key="8">
    <source>
        <dbReference type="SMART" id="SM00471"/>
    </source>
</evidence>
<dbReference type="AlphaFoldDB" id="A0A1E3AKR9"/>
<dbReference type="SMART" id="SM00471">
    <property type="entry name" value="HDc"/>
    <property type="match status" value="1"/>
</dbReference>
<evidence type="ECO:0000256" key="3">
    <source>
        <dbReference type="ARBA" id="ARBA00001941"/>
    </source>
</evidence>
<gene>
    <name evidence="9" type="ORF">BEI61_00365</name>
</gene>
<dbReference type="Gene3D" id="1.10.3210.10">
    <property type="entry name" value="Hypothetical protein af1432"/>
    <property type="match status" value="1"/>
</dbReference>
<comment type="cofactor">
    <cofactor evidence="2">
        <name>Mn(2+)</name>
        <dbReference type="ChEBI" id="CHEBI:29035"/>
    </cofactor>
</comment>
<dbReference type="GO" id="GO:0005737">
    <property type="term" value="C:cytoplasm"/>
    <property type="evidence" value="ECO:0007669"/>
    <property type="project" value="TreeGrafter"/>
</dbReference>
<dbReference type="InterPro" id="IPR039356">
    <property type="entry name" value="YfbR/HDDC2"/>
</dbReference>
<dbReference type="Proteomes" id="UP000094067">
    <property type="component" value="Unassembled WGS sequence"/>
</dbReference>
<dbReference type="Pfam" id="PF13023">
    <property type="entry name" value="HD_3"/>
    <property type="match status" value="1"/>
</dbReference>
<sequence>MRSGPAGCAAPERYFQIGAAMERLESYLHFIREAERLKNVLRTAWSSEGRQESTAEHSWRLALCAMTAAWEYPELDRLKLVEMALLHDMGELYEGDISAALLPDPEEKYRIEEEAVNRVFSLLPEPQKSHFLGVWKEYNEESTPEAKLIKALDKAETIIQHNQGKNPPDFDYEFNLEYGKKYFQEDEKLLRLREKIDEDTENRMKE</sequence>
<proteinExistence type="predicted"/>
<dbReference type="InterPro" id="IPR003607">
    <property type="entry name" value="HD/PDEase_dom"/>
</dbReference>
<comment type="subunit">
    <text evidence="4">Homodimer.</text>
</comment>
<evidence type="ECO:0000256" key="2">
    <source>
        <dbReference type="ARBA" id="ARBA00001936"/>
    </source>
</evidence>
<accession>A0A1E3AKR9</accession>
<dbReference type="PANTHER" id="PTHR11845">
    <property type="entry name" value="5'-DEOXYNUCLEOTIDASE HDDC2"/>
    <property type="match status" value="1"/>
</dbReference>
<evidence type="ECO:0000256" key="7">
    <source>
        <dbReference type="ARBA" id="ARBA00022801"/>
    </source>
</evidence>
<name>A0A1E3AKR9_9FIRM</name>
<evidence type="ECO:0000256" key="1">
    <source>
        <dbReference type="ARBA" id="ARBA00001638"/>
    </source>
</evidence>
<evidence type="ECO:0000313" key="10">
    <source>
        <dbReference type="Proteomes" id="UP000094067"/>
    </source>
</evidence>
<keyword evidence="6" id="KW-0479">Metal-binding</keyword>
<evidence type="ECO:0000256" key="5">
    <source>
        <dbReference type="ARBA" id="ARBA00012964"/>
    </source>
</evidence>
<comment type="cofactor">
    <cofactor evidence="3">
        <name>Co(2+)</name>
        <dbReference type="ChEBI" id="CHEBI:48828"/>
    </cofactor>
</comment>
<dbReference type="PATRIC" id="fig|1432052.4.peg.408"/>
<dbReference type="SUPFAM" id="SSF109604">
    <property type="entry name" value="HD-domain/PDEase-like"/>
    <property type="match status" value="1"/>
</dbReference>